<accession>A0ABR2VI57</accession>
<evidence type="ECO:0000256" key="2">
    <source>
        <dbReference type="ARBA" id="ARBA00022692"/>
    </source>
</evidence>
<evidence type="ECO:0000313" key="8">
    <source>
        <dbReference type="Proteomes" id="UP001408356"/>
    </source>
</evidence>
<evidence type="ECO:0000256" key="4">
    <source>
        <dbReference type="ARBA" id="ARBA00023136"/>
    </source>
</evidence>
<dbReference type="Proteomes" id="UP001408356">
    <property type="component" value="Unassembled WGS sequence"/>
</dbReference>
<name>A0ABR2VI57_9PEZI</name>
<dbReference type="InterPro" id="IPR020846">
    <property type="entry name" value="MFS_dom"/>
</dbReference>
<feature type="domain" description="Major facilitator superfamily (MFS) profile" evidence="6">
    <location>
        <begin position="1"/>
        <end position="162"/>
    </location>
</feature>
<comment type="subcellular location">
    <subcellularLocation>
        <location evidence="1">Membrane</location>
        <topology evidence="1">Multi-pass membrane protein</topology>
    </subcellularLocation>
</comment>
<evidence type="ECO:0000256" key="3">
    <source>
        <dbReference type="ARBA" id="ARBA00022989"/>
    </source>
</evidence>
<dbReference type="SUPFAM" id="SSF103473">
    <property type="entry name" value="MFS general substrate transporter"/>
    <property type="match status" value="1"/>
</dbReference>
<dbReference type="Gene3D" id="1.20.1720.10">
    <property type="entry name" value="Multidrug resistance protein D"/>
    <property type="match status" value="1"/>
</dbReference>
<organism evidence="7 8">
    <name type="scientific">Seiridium unicorne</name>
    <dbReference type="NCBI Taxonomy" id="138068"/>
    <lineage>
        <taxon>Eukaryota</taxon>
        <taxon>Fungi</taxon>
        <taxon>Dikarya</taxon>
        <taxon>Ascomycota</taxon>
        <taxon>Pezizomycotina</taxon>
        <taxon>Sordariomycetes</taxon>
        <taxon>Xylariomycetidae</taxon>
        <taxon>Amphisphaeriales</taxon>
        <taxon>Sporocadaceae</taxon>
        <taxon>Seiridium</taxon>
    </lineage>
</organism>
<dbReference type="EMBL" id="JARVKF010000001">
    <property type="protein sequence ID" value="KAK9426622.1"/>
    <property type="molecule type" value="Genomic_DNA"/>
</dbReference>
<feature type="transmembrane region" description="Helical" evidence="5">
    <location>
        <begin position="79"/>
        <end position="102"/>
    </location>
</feature>
<sequence length="162" mass="17776">METGSARVAHHNRAVNHLTHGVTRCLHYCHIAERAHSGAILQAIIADLRGDMTQGFWTEKSYLLSNAVIMSFHAAISEIFGQLFCLIVYLLLFTTGTLLYCLSREILLMLVGRSLHGVGGGAGGGTILVIFTDIVPLRFRPKWYGTVYRKSCLSPAAALIEC</sequence>
<reference evidence="7 8" key="1">
    <citation type="journal article" date="2024" name="J. Plant Pathol.">
        <title>Sequence and assembly of the genome of Seiridium unicorne, isolate CBS 538.82, causal agent of cypress canker disease.</title>
        <authorList>
            <person name="Scali E."/>
            <person name="Rocca G.D."/>
            <person name="Danti R."/>
            <person name="Garbelotto M."/>
            <person name="Barberini S."/>
            <person name="Baroncelli R."/>
            <person name="Emiliani G."/>
        </authorList>
    </citation>
    <scope>NUCLEOTIDE SEQUENCE [LARGE SCALE GENOMIC DNA]</scope>
    <source>
        <strain evidence="7 8">BM-138-508</strain>
    </source>
</reference>
<dbReference type="PANTHER" id="PTHR23501">
    <property type="entry name" value="MAJOR FACILITATOR SUPERFAMILY"/>
    <property type="match status" value="1"/>
</dbReference>
<dbReference type="PROSITE" id="PS50850">
    <property type="entry name" value="MFS"/>
    <property type="match status" value="1"/>
</dbReference>
<keyword evidence="8" id="KW-1185">Reference proteome</keyword>
<evidence type="ECO:0000259" key="6">
    <source>
        <dbReference type="PROSITE" id="PS50850"/>
    </source>
</evidence>
<evidence type="ECO:0000256" key="1">
    <source>
        <dbReference type="ARBA" id="ARBA00004141"/>
    </source>
</evidence>
<comment type="caution">
    <text evidence="7">The sequence shown here is derived from an EMBL/GenBank/DDBJ whole genome shotgun (WGS) entry which is preliminary data.</text>
</comment>
<gene>
    <name evidence="7" type="ORF">SUNI508_00149</name>
</gene>
<evidence type="ECO:0000256" key="5">
    <source>
        <dbReference type="SAM" id="Phobius"/>
    </source>
</evidence>
<dbReference type="InterPro" id="IPR036259">
    <property type="entry name" value="MFS_trans_sf"/>
</dbReference>
<feature type="transmembrane region" description="Helical" evidence="5">
    <location>
        <begin position="114"/>
        <end position="135"/>
    </location>
</feature>
<proteinExistence type="predicted"/>
<keyword evidence="4 5" id="KW-0472">Membrane</keyword>
<evidence type="ECO:0000313" key="7">
    <source>
        <dbReference type="EMBL" id="KAK9426622.1"/>
    </source>
</evidence>
<keyword evidence="3 5" id="KW-1133">Transmembrane helix</keyword>
<dbReference type="PANTHER" id="PTHR23501:SF94">
    <property type="entry name" value="MAJOR FACILITATOR SUPERFAMILY (MFS) PROFILE DOMAIN-CONTAINING PROTEIN"/>
    <property type="match status" value="1"/>
</dbReference>
<keyword evidence="2 5" id="KW-0812">Transmembrane</keyword>
<protein>
    <submittedName>
        <fullName evidence="7">Major facilitator superfamily (MFS) profile domain-containing protein</fullName>
    </submittedName>
</protein>